<evidence type="ECO:0000313" key="7">
    <source>
        <dbReference type="Proteomes" id="UP001333710"/>
    </source>
</evidence>
<dbReference type="InterPro" id="IPR017684">
    <property type="entry name" value="Phosphono-pyrv_decarboxylase"/>
</dbReference>
<dbReference type="InterPro" id="IPR029061">
    <property type="entry name" value="THDP-binding"/>
</dbReference>
<dbReference type="InterPro" id="IPR011766">
    <property type="entry name" value="TPP_enzyme_TPP-bd"/>
</dbReference>
<proteinExistence type="predicted"/>
<evidence type="ECO:0000313" key="6">
    <source>
        <dbReference type="EMBL" id="BDX07783.1"/>
    </source>
</evidence>
<gene>
    <name evidence="6" type="ORF">MACH26_33040</name>
</gene>
<name>A0AA48HXN4_9ALTE</name>
<reference evidence="6" key="1">
    <citation type="submission" date="2023-01" db="EMBL/GenBank/DDBJ databases">
        <title>Complete genome sequence of Planctobacterium marinum strain Dej080120_11.</title>
        <authorList>
            <person name="Ueki S."/>
            <person name="Maruyama F."/>
        </authorList>
    </citation>
    <scope>NUCLEOTIDE SEQUENCE</scope>
    <source>
        <strain evidence="6">Dej080120_11</strain>
    </source>
</reference>
<dbReference type="SUPFAM" id="SSF52518">
    <property type="entry name" value="Thiamin diphosphate-binding fold (THDP-binding)"/>
    <property type="match status" value="2"/>
</dbReference>
<feature type="domain" description="Thiamine pyrophosphate enzyme TPP-binding" evidence="4">
    <location>
        <begin position="227"/>
        <end position="341"/>
    </location>
</feature>
<sequence>MILPEDFCQFVRSHGISFFAGVPDSLLKNLCAYIDEHFDSRQHVITANEGNAIAMAMGHFLATGSPAVAYMQNSGLGNAINPLVSMTCEEVCGIPMLLIIGWRGEPGISDEPQHFKQGQITPEMLELLGIPYITLEAQSDVSAACSEIISTMLKDSKPVAILVRKNTFAATAKSPQPEGQMMSRETALNIINDHLTKDALVIATTGKTARELYEIQVKATGECSAFLTVGAMGHASSIAASAAIARPEKTVVCLDGDGAMIMHMGALPIIGSLRPNNLIHILLNNNAHESVGGQPTCAGSINIESLALANGYAQYISIESEAELVSCLKRWDFESGPCLMEIKIKIGARKDLGRPEPSPYENTRTFLKHAK</sequence>
<protein>
    <submittedName>
        <fullName evidence="6">Phosphonopyruvate decarboxylase</fullName>
    </submittedName>
</protein>
<evidence type="ECO:0000259" key="5">
    <source>
        <dbReference type="Pfam" id="PF02776"/>
    </source>
</evidence>
<dbReference type="InterPro" id="IPR012001">
    <property type="entry name" value="Thiamin_PyroP_enz_TPP-bd_dom"/>
</dbReference>
<feature type="domain" description="Thiamine pyrophosphate enzyme N-terminal TPP-binding" evidence="5">
    <location>
        <begin position="7"/>
        <end position="119"/>
    </location>
</feature>
<evidence type="ECO:0000256" key="3">
    <source>
        <dbReference type="ARBA" id="ARBA00023239"/>
    </source>
</evidence>
<keyword evidence="1" id="KW-0210">Decarboxylase</keyword>
<dbReference type="NCBIfam" id="TIGR03297">
    <property type="entry name" value="Ppyr-DeCO2ase"/>
    <property type="match status" value="1"/>
</dbReference>
<dbReference type="KEGG" id="pmaw:MACH26_33040"/>
<keyword evidence="7" id="KW-1185">Reference proteome</keyword>
<dbReference type="PANTHER" id="PTHR42818">
    <property type="entry name" value="SULFOPYRUVATE DECARBOXYLASE SUBUNIT ALPHA"/>
    <property type="match status" value="1"/>
</dbReference>
<dbReference type="GO" id="GO:0030976">
    <property type="term" value="F:thiamine pyrophosphate binding"/>
    <property type="evidence" value="ECO:0007669"/>
    <property type="project" value="InterPro"/>
</dbReference>
<evidence type="ECO:0000259" key="4">
    <source>
        <dbReference type="Pfam" id="PF02775"/>
    </source>
</evidence>
<dbReference type="GO" id="GO:0033980">
    <property type="term" value="F:phosphonopyruvate decarboxylase activity"/>
    <property type="evidence" value="ECO:0007669"/>
    <property type="project" value="InterPro"/>
</dbReference>
<dbReference type="Proteomes" id="UP001333710">
    <property type="component" value="Chromosome"/>
</dbReference>
<dbReference type="InterPro" id="IPR051818">
    <property type="entry name" value="TPP_dependent_decarboxylase"/>
</dbReference>
<dbReference type="GO" id="GO:0032923">
    <property type="term" value="P:organic phosphonate biosynthetic process"/>
    <property type="evidence" value="ECO:0007669"/>
    <property type="project" value="InterPro"/>
</dbReference>
<dbReference type="FunFam" id="3.40.50.970:FF:000100">
    <property type="entry name" value="Putative phosphonopyruvate decarboxylase"/>
    <property type="match status" value="1"/>
</dbReference>
<evidence type="ECO:0000256" key="2">
    <source>
        <dbReference type="ARBA" id="ARBA00023052"/>
    </source>
</evidence>
<keyword evidence="2" id="KW-0786">Thiamine pyrophosphate</keyword>
<organism evidence="6 7">
    <name type="scientific">Planctobacterium marinum</name>
    <dbReference type="NCBI Taxonomy" id="1631968"/>
    <lineage>
        <taxon>Bacteria</taxon>
        <taxon>Pseudomonadati</taxon>
        <taxon>Pseudomonadota</taxon>
        <taxon>Gammaproteobacteria</taxon>
        <taxon>Alteromonadales</taxon>
        <taxon>Alteromonadaceae</taxon>
        <taxon>Planctobacterium</taxon>
    </lineage>
</organism>
<dbReference type="Gene3D" id="3.40.50.970">
    <property type="match status" value="2"/>
</dbReference>
<dbReference type="Pfam" id="PF02776">
    <property type="entry name" value="TPP_enzyme_N"/>
    <property type="match status" value="1"/>
</dbReference>
<dbReference type="AlphaFoldDB" id="A0AA48HXN4"/>
<accession>A0AA48HXN4</accession>
<dbReference type="RefSeq" id="WP_338293881.1">
    <property type="nucleotide sequence ID" value="NZ_AP027272.1"/>
</dbReference>
<dbReference type="Pfam" id="PF02775">
    <property type="entry name" value="TPP_enzyme_C"/>
    <property type="match status" value="1"/>
</dbReference>
<dbReference type="CDD" id="cd07035">
    <property type="entry name" value="TPP_PYR_POX_like"/>
    <property type="match status" value="1"/>
</dbReference>
<keyword evidence="3" id="KW-0456">Lyase</keyword>
<dbReference type="EMBL" id="AP027272">
    <property type="protein sequence ID" value="BDX07783.1"/>
    <property type="molecule type" value="Genomic_DNA"/>
</dbReference>
<dbReference type="PANTHER" id="PTHR42818:SF1">
    <property type="entry name" value="SULFOPYRUVATE DECARBOXYLASE"/>
    <property type="match status" value="1"/>
</dbReference>
<evidence type="ECO:0000256" key="1">
    <source>
        <dbReference type="ARBA" id="ARBA00022793"/>
    </source>
</evidence>